<evidence type="ECO:0000256" key="3">
    <source>
        <dbReference type="ARBA" id="ARBA00022806"/>
    </source>
</evidence>
<gene>
    <name evidence="7" type="ORF">NSJP_3228</name>
</gene>
<dbReference type="GO" id="GO:0043139">
    <property type="term" value="F:5'-3' DNA helicase activity"/>
    <property type="evidence" value="ECO:0007669"/>
    <property type="project" value="TreeGrafter"/>
</dbReference>
<evidence type="ECO:0000259" key="6">
    <source>
        <dbReference type="Pfam" id="PF13482"/>
    </source>
</evidence>
<feature type="domain" description="DNA2/NAM7 helicase-like C-terminal" evidence="5">
    <location>
        <begin position="928"/>
        <end position="1105"/>
    </location>
</feature>
<proteinExistence type="predicted"/>
<accession>A0A1W1I8T1</accession>
<evidence type="ECO:0000256" key="4">
    <source>
        <dbReference type="ARBA" id="ARBA00022840"/>
    </source>
</evidence>
<dbReference type="InterPro" id="IPR012337">
    <property type="entry name" value="RNaseH-like_sf"/>
</dbReference>
<feature type="domain" description="YprB ribonuclease H-like" evidence="6">
    <location>
        <begin position="322"/>
        <end position="506"/>
    </location>
</feature>
<evidence type="ECO:0000256" key="2">
    <source>
        <dbReference type="ARBA" id="ARBA00022801"/>
    </source>
</evidence>
<evidence type="ECO:0008006" key="9">
    <source>
        <dbReference type="Google" id="ProtNLM"/>
    </source>
</evidence>
<dbReference type="RefSeq" id="WP_080887625.1">
    <property type="nucleotide sequence ID" value="NZ_LT828648.1"/>
</dbReference>
<dbReference type="Pfam" id="PF13604">
    <property type="entry name" value="AAA_30"/>
    <property type="match status" value="1"/>
</dbReference>
<dbReference type="PANTHER" id="PTHR43788">
    <property type="entry name" value="DNA2/NAM7 HELICASE FAMILY MEMBER"/>
    <property type="match status" value="1"/>
</dbReference>
<dbReference type="STRING" id="1325564.NSJP_3228"/>
<dbReference type="SUPFAM" id="SSF52540">
    <property type="entry name" value="P-loop containing nucleoside triphosphate hydrolases"/>
    <property type="match status" value="1"/>
</dbReference>
<dbReference type="KEGG" id="nja:NSJP_3228"/>
<protein>
    <recommendedName>
        <fullName evidence="9">Helicase</fullName>
    </recommendedName>
</protein>
<keyword evidence="4" id="KW-0067">ATP-binding</keyword>
<dbReference type="GO" id="GO:0005524">
    <property type="term" value="F:ATP binding"/>
    <property type="evidence" value="ECO:0007669"/>
    <property type="project" value="UniProtKB-KW"/>
</dbReference>
<dbReference type="Pfam" id="PF13087">
    <property type="entry name" value="AAA_12"/>
    <property type="match status" value="1"/>
</dbReference>
<dbReference type="CDD" id="cd18808">
    <property type="entry name" value="SF1_C_Upf1"/>
    <property type="match status" value="1"/>
</dbReference>
<evidence type="ECO:0000313" key="8">
    <source>
        <dbReference type="Proteomes" id="UP000192042"/>
    </source>
</evidence>
<dbReference type="PANTHER" id="PTHR43788:SF8">
    <property type="entry name" value="DNA-BINDING PROTEIN SMUBP-2"/>
    <property type="match status" value="1"/>
</dbReference>
<evidence type="ECO:0000313" key="7">
    <source>
        <dbReference type="EMBL" id="SLM49395.1"/>
    </source>
</evidence>
<keyword evidence="3" id="KW-0347">Helicase</keyword>
<dbReference type="Proteomes" id="UP000192042">
    <property type="component" value="Chromosome I"/>
</dbReference>
<dbReference type="EMBL" id="LT828648">
    <property type="protein sequence ID" value="SLM49395.1"/>
    <property type="molecule type" value="Genomic_DNA"/>
</dbReference>
<dbReference type="Pfam" id="PF13482">
    <property type="entry name" value="RNase_H_2"/>
    <property type="match status" value="1"/>
</dbReference>
<keyword evidence="2" id="KW-0378">Hydrolase</keyword>
<dbReference type="InterPro" id="IPR050534">
    <property type="entry name" value="Coronavir_polyprotein_1ab"/>
</dbReference>
<keyword evidence="1" id="KW-0547">Nucleotide-binding</keyword>
<dbReference type="InterPro" id="IPR041679">
    <property type="entry name" value="DNA2/NAM7-like_C"/>
</dbReference>
<evidence type="ECO:0000259" key="5">
    <source>
        <dbReference type="Pfam" id="PF13087"/>
    </source>
</evidence>
<dbReference type="SUPFAM" id="SSF53098">
    <property type="entry name" value="Ribonuclease H-like"/>
    <property type="match status" value="1"/>
</dbReference>
<dbReference type="GO" id="GO:0016787">
    <property type="term" value="F:hydrolase activity"/>
    <property type="evidence" value="ECO:0007669"/>
    <property type="project" value="UniProtKB-KW"/>
</dbReference>
<dbReference type="CDD" id="cd17934">
    <property type="entry name" value="DEXXQc_Upf1-like"/>
    <property type="match status" value="1"/>
</dbReference>
<organism evidence="7 8">
    <name type="scientific">Nitrospira japonica</name>
    <dbReference type="NCBI Taxonomy" id="1325564"/>
    <lineage>
        <taxon>Bacteria</taxon>
        <taxon>Pseudomonadati</taxon>
        <taxon>Nitrospirota</taxon>
        <taxon>Nitrospiria</taxon>
        <taxon>Nitrospirales</taxon>
        <taxon>Nitrospiraceae</taxon>
        <taxon>Nitrospira</taxon>
    </lineage>
</organism>
<keyword evidence="8" id="KW-1185">Reference proteome</keyword>
<reference evidence="7 8" key="1">
    <citation type="submission" date="2017-03" db="EMBL/GenBank/DDBJ databases">
        <authorList>
            <person name="Afonso C.L."/>
            <person name="Miller P.J."/>
            <person name="Scott M.A."/>
            <person name="Spackman E."/>
            <person name="Goraichik I."/>
            <person name="Dimitrov K.M."/>
            <person name="Suarez D.L."/>
            <person name="Swayne D.E."/>
        </authorList>
    </citation>
    <scope>NUCLEOTIDE SEQUENCE [LARGE SCALE GENOMIC DNA]</scope>
    <source>
        <strain evidence="7">Genome sequencing of Nitrospira japonica strain NJ11</strain>
    </source>
</reference>
<dbReference type="OrthoDB" id="9757917at2"/>
<evidence type="ECO:0000256" key="1">
    <source>
        <dbReference type="ARBA" id="ARBA00022741"/>
    </source>
</evidence>
<dbReference type="NCBIfam" id="TIGR03491">
    <property type="entry name" value="TM0106 family RecB-like putative nuclease"/>
    <property type="match status" value="1"/>
</dbReference>
<name>A0A1W1I8T1_9BACT</name>
<dbReference type="InterPro" id="IPR038720">
    <property type="entry name" value="YprB_RNase_H-like_dom"/>
</dbReference>
<dbReference type="InterPro" id="IPR019993">
    <property type="entry name" value="RecB_nuclease_TM0106_put"/>
</dbReference>
<dbReference type="InterPro" id="IPR027417">
    <property type="entry name" value="P-loop_NTPase"/>
</dbReference>
<dbReference type="AlphaFoldDB" id="A0A1W1I8T1"/>
<sequence>MRKSADRLRYAPSDLITFLASPFASWMDRYHLEYPGAAEPDERTEDDGLIAKTGARHEQAVLEEFRTSDARMVEITTRDFTQALTQTKSAVTARTPVIYQAALEEGDFSGFADFLLLDPSGDYQVWDTKLARSPKPYYAIQLCCYSEMLASITGVRPDTFGVILGNGERVPFKLESFVYYYRHLKQQFLMLQAGFTGDLHDRPEPAPRADHGRWTSHADRFFRDRDHLVMVAGITTGQIKKLLKAGLTTAAQLADASSVKVANLDQASLDKLAAQARLQRQTIEDRLTDPEAPPRFEILPHAGPNGEAVGFAALPPDDPGDVWFDMEGYPLAPGGLEYLFGCCTREPSGPVYRYWDWWAHDRDGEKRAFEEFVDWAFDRWKKYPRMHIYHYAPYEPSAIRRLSTRHDSRQDEVDELLRRNVFVDLFRIVRQGLRVGADNYSIKSVERLYRPKRATEVASGADSIVAYSRWIESGQAGDWRQSAVLKNIRDYNEDDCRSTAELLDWMRALATTRHLLPPSPRSVPAQDEPRELPQAVIDRIETVAQLRKRRDSVALTLADLVEFHRREQKPVWWRMFDRAAATPDQLRDDPGCIEGLTADGPCSTEKRSLLQAYRFDPAQECRLAASDQVRFVHNLDATFTIADLDAAMGRLTLKIGRQSLGDKCGGVFPTEGSLLQNEFVSPAGIPDALARVAASHLSDTLPKPVTALLTRQAPAAPMQQAGESTIDAALRIARSMDGGCLVVQGPPGTGKTYAASRVIVALLERGKRIGIASNSHKAIINLVKACGEALGPGLKGVKAGGELDRDLHEAYPGLLHVASNNDAKSRYVEGLVGGTAWLFTRDEWIDTLDYLFIDEAGQVPLANAVAMAGSARNLVLLGDQMQLEQPIQGSHPGDAGLSVLQYALKDEAASLPDAPVFHAVVPPDYGLFLGESRRMHPSVCRFISESIYETRLTSHPDCARQRIEANPVTRRFVGKEAGLILSPVEHDGNVLRSDEEIIRVQALYRELLGRPYTDKHGKTRPLALADFLFIAPYNAQVRALQDTLPAGARVGSVDKFQGQEAPVCILSLCSSYGEYGSRGLAFILDRNRINVAVSRAQCLAVVVADPRIACSFPGSVKDMMLLNLFCKLADASAGD</sequence>
<dbReference type="Gene3D" id="3.40.50.300">
    <property type="entry name" value="P-loop containing nucleotide triphosphate hydrolases"/>
    <property type="match status" value="2"/>
</dbReference>
<dbReference type="InterPro" id="IPR047187">
    <property type="entry name" value="SF1_C_Upf1"/>
</dbReference>